<dbReference type="Proteomes" id="UP000291022">
    <property type="component" value="Unassembled WGS sequence"/>
</dbReference>
<dbReference type="InterPro" id="IPR001748">
    <property type="entry name" value="BUD31"/>
</dbReference>
<name>A0A452QGI7_URSAM</name>
<dbReference type="GO" id="GO:0000398">
    <property type="term" value="P:mRNA splicing, via spliceosome"/>
    <property type="evidence" value="ECO:0007669"/>
    <property type="project" value="TreeGrafter"/>
</dbReference>
<dbReference type="STRING" id="9643.ENSUAMP00000004053"/>
<accession>A0A452QGI7</accession>
<organism evidence="4 5">
    <name type="scientific">Ursus americanus</name>
    <name type="common">American black bear</name>
    <name type="synonym">Euarctos americanus</name>
    <dbReference type="NCBI Taxonomy" id="9643"/>
    <lineage>
        <taxon>Eukaryota</taxon>
        <taxon>Metazoa</taxon>
        <taxon>Chordata</taxon>
        <taxon>Craniata</taxon>
        <taxon>Vertebrata</taxon>
        <taxon>Euteleostomi</taxon>
        <taxon>Mammalia</taxon>
        <taxon>Eutheria</taxon>
        <taxon>Laurasiatheria</taxon>
        <taxon>Carnivora</taxon>
        <taxon>Caniformia</taxon>
        <taxon>Ursidae</taxon>
        <taxon>Ursus</taxon>
    </lineage>
</organism>
<dbReference type="GO" id="GO:0005681">
    <property type="term" value="C:spliceosomal complex"/>
    <property type="evidence" value="ECO:0007669"/>
    <property type="project" value="TreeGrafter"/>
</dbReference>
<comment type="similarity">
    <text evidence="2">Belongs to the BUD31 (G10) family.</text>
</comment>
<dbReference type="PANTHER" id="PTHR19411:SF0">
    <property type="entry name" value="PROTEIN BUD31 HOMOLOG"/>
    <property type="match status" value="1"/>
</dbReference>
<evidence type="ECO:0000313" key="4">
    <source>
        <dbReference type="Ensembl" id="ENSUAMP00000004053.1"/>
    </source>
</evidence>
<sequence>MPKVKSSQKAPPGGWELVEPTLDELDQKMREAETEPHEGKRKVLCRLKPDRKMKKQGLRIYAGCAAFRHRTPILATKCICQVPKTKLDVGRIISSSTVAAGGSG</sequence>
<evidence type="ECO:0000256" key="1">
    <source>
        <dbReference type="ARBA" id="ARBA00004123"/>
    </source>
</evidence>
<comment type="subcellular location">
    <subcellularLocation>
        <location evidence="1">Nucleus</location>
    </subcellularLocation>
</comment>
<dbReference type="AlphaFoldDB" id="A0A452QGI7"/>
<dbReference type="Ensembl" id="ENSUAMT00000004613.1">
    <property type="protein sequence ID" value="ENSUAMP00000004053.1"/>
    <property type="gene ID" value="ENSUAMG00000003717.1"/>
</dbReference>
<protein>
    <submittedName>
        <fullName evidence="4">Uncharacterized protein</fullName>
    </submittedName>
</protein>
<reference evidence="4" key="2">
    <citation type="submission" date="2025-08" db="UniProtKB">
        <authorList>
            <consortium name="Ensembl"/>
        </authorList>
    </citation>
    <scope>IDENTIFICATION</scope>
</reference>
<proteinExistence type="inferred from homology"/>
<keyword evidence="5" id="KW-1185">Reference proteome</keyword>
<keyword evidence="3" id="KW-0539">Nucleus</keyword>
<dbReference type="GeneTree" id="ENSGT00390000014300"/>
<dbReference type="Pfam" id="PF01125">
    <property type="entry name" value="BUD31"/>
    <property type="match status" value="1"/>
</dbReference>
<dbReference type="PANTHER" id="PTHR19411">
    <property type="entry name" value="PROTEIN BUD31-RELATED"/>
    <property type="match status" value="1"/>
</dbReference>
<evidence type="ECO:0000256" key="2">
    <source>
        <dbReference type="ARBA" id="ARBA00005287"/>
    </source>
</evidence>
<evidence type="ECO:0000256" key="3">
    <source>
        <dbReference type="ARBA" id="ARBA00023242"/>
    </source>
</evidence>
<evidence type="ECO:0000313" key="5">
    <source>
        <dbReference type="Proteomes" id="UP000291022"/>
    </source>
</evidence>
<reference evidence="5" key="1">
    <citation type="submission" date="2016-06" db="EMBL/GenBank/DDBJ databases">
        <title>De novo assembly and RNA-Seq shows season-dependent expression and editing in black bear kidneys.</title>
        <authorList>
            <person name="Korstanje R."/>
            <person name="Srivastava A."/>
            <person name="Sarsani V.K."/>
            <person name="Sheehan S.M."/>
            <person name="Seger R.L."/>
            <person name="Barter M.E."/>
            <person name="Lindqvist C."/>
            <person name="Brody L.C."/>
            <person name="Mullikin J.C."/>
        </authorList>
    </citation>
    <scope>NUCLEOTIDE SEQUENCE [LARGE SCALE GENOMIC DNA]</scope>
</reference>
<reference evidence="4" key="3">
    <citation type="submission" date="2025-09" db="UniProtKB">
        <authorList>
            <consortium name="Ensembl"/>
        </authorList>
    </citation>
    <scope>IDENTIFICATION</scope>
</reference>